<evidence type="ECO:0000313" key="3">
    <source>
        <dbReference type="Proteomes" id="UP001345013"/>
    </source>
</evidence>
<keyword evidence="1" id="KW-0812">Transmembrane</keyword>
<dbReference type="EMBL" id="JAVRRG010000054">
    <property type="protein sequence ID" value="KAK5092669.1"/>
    <property type="molecule type" value="Genomic_DNA"/>
</dbReference>
<sequence length="328" mass="36388">MDLAGPVPELQGSNDDNTAQELYLEGFTKLGDQIFYFKPSQQIEVPSSGDIAPPDLTILCSWLYALPKHISKYTSAYQRIYPSTPILLLKQDGPDLMWRPNIWQMENLKPALDVLKDLQEAQGRRLRTLVHVFSNGGSFTACQLADAYALSARAKYKHSGWLAGPVTKLPISALIIDSAPSTPDMRTGFVALSQGLPSSLPGPVRLVGGAVMYTFMISGNIVGTLLGVEGAITGMRRKLNDAQGAFMANGVRRMYIYSESDELVPWEHVEMHAKEARNVLDKRGRGSGEEWLKMEKFVGSRHVGHVVVNAERYWRIVKAHWAEAWAMA</sequence>
<keyword evidence="1" id="KW-0472">Membrane</keyword>
<keyword evidence="1" id="KW-1133">Transmembrane helix</keyword>
<organism evidence="2 3">
    <name type="scientific">Lithohypha guttulata</name>
    <dbReference type="NCBI Taxonomy" id="1690604"/>
    <lineage>
        <taxon>Eukaryota</taxon>
        <taxon>Fungi</taxon>
        <taxon>Dikarya</taxon>
        <taxon>Ascomycota</taxon>
        <taxon>Pezizomycotina</taxon>
        <taxon>Eurotiomycetes</taxon>
        <taxon>Chaetothyriomycetidae</taxon>
        <taxon>Chaetothyriales</taxon>
        <taxon>Trichomeriaceae</taxon>
        <taxon>Lithohypha</taxon>
    </lineage>
</organism>
<dbReference type="Pfam" id="PF05705">
    <property type="entry name" value="DUF829"/>
    <property type="match status" value="1"/>
</dbReference>
<gene>
    <name evidence="2" type="ORF">LTR24_005005</name>
</gene>
<dbReference type="PANTHER" id="PTHR12265:SF36">
    <property type="entry name" value="P450, PUTATIVE (EUROFUNG)-RELATED"/>
    <property type="match status" value="1"/>
</dbReference>
<reference evidence="2 3" key="1">
    <citation type="submission" date="2023-08" db="EMBL/GenBank/DDBJ databases">
        <title>Black Yeasts Isolated from many extreme environments.</title>
        <authorList>
            <person name="Coleine C."/>
            <person name="Stajich J.E."/>
            <person name="Selbmann L."/>
        </authorList>
    </citation>
    <scope>NUCLEOTIDE SEQUENCE [LARGE SCALE GENOMIC DNA]</scope>
    <source>
        <strain evidence="2 3">CCFEE 5885</strain>
    </source>
</reference>
<evidence type="ECO:0000256" key="1">
    <source>
        <dbReference type="SAM" id="Phobius"/>
    </source>
</evidence>
<dbReference type="InterPro" id="IPR008547">
    <property type="entry name" value="DUF829_TMEM53"/>
</dbReference>
<dbReference type="Proteomes" id="UP001345013">
    <property type="component" value="Unassembled WGS sequence"/>
</dbReference>
<accession>A0ABR0KA97</accession>
<comment type="caution">
    <text evidence="2">The sequence shown here is derived from an EMBL/GenBank/DDBJ whole genome shotgun (WGS) entry which is preliminary data.</text>
</comment>
<keyword evidence="3" id="KW-1185">Reference proteome</keyword>
<protein>
    <submittedName>
        <fullName evidence="2">Uncharacterized protein</fullName>
    </submittedName>
</protein>
<name>A0ABR0KA97_9EURO</name>
<feature type="transmembrane region" description="Helical" evidence="1">
    <location>
        <begin position="206"/>
        <end position="228"/>
    </location>
</feature>
<dbReference type="PANTHER" id="PTHR12265">
    <property type="entry name" value="TRANSMEMBRANE PROTEIN 53"/>
    <property type="match status" value="1"/>
</dbReference>
<evidence type="ECO:0000313" key="2">
    <source>
        <dbReference type="EMBL" id="KAK5092669.1"/>
    </source>
</evidence>
<proteinExistence type="predicted"/>